<feature type="signal peptide" evidence="4">
    <location>
        <begin position="1"/>
        <end position="24"/>
    </location>
</feature>
<dbReference type="KEGG" id="jcu:105632891"/>
<protein>
    <submittedName>
        <fullName evidence="5">Uncharacterized protein</fullName>
    </submittedName>
</protein>
<dbReference type="Gene3D" id="1.10.110.10">
    <property type="entry name" value="Plant lipid-transfer and hydrophobic proteins"/>
    <property type="match status" value="1"/>
</dbReference>
<keyword evidence="6" id="KW-1185">Reference proteome</keyword>
<dbReference type="InterPro" id="IPR000617">
    <property type="entry name" value="Napin/2SS/CON"/>
</dbReference>
<dbReference type="STRING" id="180498.A0A067KSE2"/>
<keyword evidence="2 4" id="KW-0732">Signal</keyword>
<dbReference type="OrthoDB" id="847254at2759"/>
<feature type="chain" id="PRO_5001639806" evidence="4">
    <location>
        <begin position="25"/>
        <end position="142"/>
    </location>
</feature>
<sequence>MAKLITLTALLCILLVIIANAVSGYRTLSTTVETDSSSNVRKICKWEAERKDLSFCENYIRQSGRRSEAMLAMRGIENPKQQVPRQCCNQAEKLGPLCQCESIEYLLEKQVEEGQIGSQEYDEAKRRTNNIIDVCFDSICPR</sequence>
<evidence type="ECO:0000256" key="3">
    <source>
        <dbReference type="ARBA" id="ARBA00023157"/>
    </source>
</evidence>
<comment type="similarity">
    <text evidence="1">Belongs to the 2S seed storage albumins family.</text>
</comment>
<evidence type="ECO:0000256" key="2">
    <source>
        <dbReference type="ARBA" id="ARBA00022729"/>
    </source>
</evidence>
<proteinExistence type="inferred from homology"/>
<dbReference type="EMBL" id="KK914353">
    <property type="protein sequence ID" value="KDP39062.1"/>
    <property type="molecule type" value="Genomic_DNA"/>
</dbReference>
<organism evidence="5 6">
    <name type="scientific">Jatropha curcas</name>
    <name type="common">Barbados nut</name>
    <dbReference type="NCBI Taxonomy" id="180498"/>
    <lineage>
        <taxon>Eukaryota</taxon>
        <taxon>Viridiplantae</taxon>
        <taxon>Streptophyta</taxon>
        <taxon>Embryophyta</taxon>
        <taxon>Tracheophyta</taxon>
        <taxon>Spermatophyta</taxon>
        <taxon>Magnoliopsida</taxon>
        <taxon>eudicotyledons</taxon>
        <taxon>Gunneridae</taxon>
        <taxon>Pentapetalae</taxon>
        <taxon>rosids</taxon>
        <taxon>fabids</taxon>
        <taxon>Malpighiales</taxon>
        <taxon>Euphorbiaceae</taxon>
        <taxon>Crotonoideae</taxon>
        <taxon>Jatropheae</taxon>
        <taxon>Jatropha</taxon>
    </lineage>
</organism>
<evidence type="ECO:0000313" key="6">
    <source>
        <dbReference type="Proteomes" id="UP000027138"/>
    </source>
</evidence>
<name>A0A067KSE2_JATCU</name>
<dbReference type="SUPFAM" id="SSF47699">
    <property type="entry name" value="Bifunctional inhibitor/lipid-transfer protein/seed storage 2S albumin"/>
    <property type="match status" value="1"/>
</dbReference>
<gene>
    <name evidence="5" type="ORF">JCGZ_00819</name>
</gene>
<dbReference type="GO" id="GO:0045735">
    <property type="term" value="F:nutrient reservoir activity"/>
    <property type="evidence" value="ECO:0007669"/>
    <property type="project" value="InterPro"/>
</dbReference>
<dbReference type="AlphaFoldDB" id="A0A067KSE2"/>
<dbReference type="PANTHER" id="PTHR35496:SF20">
    <property type="entry name" value="2S SEED STORAGE PROTEIN 1-RELATED"/>
    <property type="match status" value="1"/>
</dbReference>
<dbReference type="InterPro" id="IPR036312">
    <property type="entry name" value="Bifun_inhib/LTP/seed_sf"/>
</dbReference>
<accession>A0A067KSE2</accession>
<reference evidence="5 6" key="1">
    <citation type="journal article" date="2014" name="PLoS ONE">
        <title>Global Analysis of Gene Expression Profiles in Physic Nut (Jatropha curcas L.) Seedlings Exposed to Salt Stress.</title>
        <authorList>
            <person name="Zhang L."/>
            <person name="Zhang C."/>
            <person name="Wu P."/>
            <person name="Chen Y."/>
            <person name="Li M."/>
            <person name="Jiang H."/>
            <person name="Wu G."/>
        </authorList>
    </citation>
    <scope>NUCLEOTIDE SEQUENCE [LARGE SCALE GENOMIC DNA]</scope>
    <source>
        <strain evidence="6">cv. GZQX0401</strain>
        <tissue evidence="5">Young leaves</tissue>
    </source>
</reference>
<keyword evidence="3" id="KW-1015">Disulfide bond</keyword>
<dbReference type="PANTHER" id="PTHR35496">
    <property type="entry name" value="2S SEED STORAGE PROTEIN 1-RELATED"/>
    <property type="match status" value="1"/>
</dbReference>
<evidence type="ECO:0000256" key="1">
    <source>
        <dbReference type="ARBA" id="ARBA00008262"/>
    </source>
</evidence>
<evidence type="ECO:0000256" key="4">
    <source>
        <dbReference type="SAM" id="SignalP"/>
    </source>
</evidence>
<evidence type="ECO:0000313" key="5">
    <source>
        <dbReference type="EMBL" id="KDP39062.1"/>
    </source>
</evidence>
<dbReference type="Proteomes" id="UP000027138">
    <property type="component" value="Unassembled WGS sequence"/>
</dbReference>